<dbReference type="InterPro" id="IPR047110">
    <property type="entry name" value="GABD/Sad-like"/>
</dbReference>
<dbReference type="InterPro" id="IPR044148">
    <property type="entry name" value="ALDH_GabD1-like"/>
</dbReference>
<dbReference type="AlphaFoldDB" id="A0A023D8G3"/>
<keyword evidence="6" id="KW-1185">Reference proteome</keyword>
<dbReference type="GO" id="GO:0004777">
    <property type="term" value="F:succinate-semialdehyde dehydrogenase (NAD+) activity"/>
    <property type="evidence" value="ECO:0007669"/>
    <property type="project" value="TreeGrafter"/>
</dbReference>
<reference evidence="6" key="1">
    <citation type="journal article" date="2014" name="FEMS Microbiol. Lett.">
        <title>Draft Genomic DNA Sequence of the Facultatively Methylotrophic Bacterium Acidomonas methanolica type strain MB58.</title>
        <authorList>
            <person name="Higashiura N."/>
            <person name="Hadano H."/>
            <person name="Hirakawa H."/>
            <person name="Matsutani M."/>
            <person name="Takabe S."/>
            <person name="Matsushita K."/>
            <person name="Azuma Y."/>
        </authorList>
    </citation>
    <scope>NUCLEOTIDE SEQUENCE [LARGE SCALE GENOMIC DNA]</scope>
    <source>
        <strain evidence="6">MB58</strain>
    </source>
</reference>
<dbReference type="PANTHER" id="PTHR43217:SF2">
    <property type="entry name" value="SUCCINATE-SEMIALDEHYDE DEHYDROGENASE [NADP(+)]"/>
    <property type="match status" value="1"/>
</dbReference>
<evidence type="ECO:0000256" key="1">
    <source>
        <dbReference type="ARBA" id="ARBA00009986"/>
    </source>
</evidence>
<keyword evidence="2" id="KW-0521">NADP</keyword>
<organism evidence="5 6">
    <name type="scientific">Acidomonas methanolica NBRC 104435</name>
    <dbReference type="NCBI Taxonomy" id="1231351"/>
    <lineage>
        <taxon>Bacteria</taxon>
        <taxon>Pseudomonadati</taxon>
        <taxon>Pseudomonadota</taxon>
        <taxon>Alphaproteobacteria</taxon>
        <taxon>Acetobacterales</taxon>
        <taxon>Acetobacteraceae</taxon>
        <taxon>Acidomonas</taxon>
    </lineage>
</organism>
<dbReference type="Pfam" id="PF00171">
    <property type="entry name" value="Aldedh"/>
    <property type="match status" value="1"/>
</dbReference>
<feature type="domain" description="Aldehyde dehydrogenase" evidence="4">
    <location>
        <begin position="4"/>
        <end position="453"/>
    </location>
</feature>
<dbReference type="SUPFAM" id="SSF53720">
    <property type="entry name" value="ALDH-like"/>
    <property type="match status" value="1"/>
</dbReference>
<dbReference type="InterPro" id="IPR015590">
    <property type="entry name" value="Aldehyde_DH_dom"/>
</dbReference>
<dbReference type="InterPro" id="IPR016163">
    <property type="entry name" value="Ald_DH_C"/>
</dbReference>
<evidence type="ECO:0000259" key="4">
    <source>
        <dbReference type="Pfam" id="PF00171"/>
    </source>
</evidence>
<proteinExistence type="inferred from homology"/>
<name>A0A023D8G3_ACIMT</name>
<dbReference type="EMBL" id="BAND01000135">
    <property type="protein sequence ID" value="GAJ30433.1"/>
    <property type="molecule type" value="Genomic_DNA"/>
</dbReference>
<dbReference type="RefSeq" id="WP_042061476.1">
    <property type="nucleotide sequence ID" value="NZ_BAND01000135.1"/>
</dbReference>
<gene>
    <name evidence="5" type="ORF">Amme_136_011</name>
</gene>
<sequence length="463" mass="50178">MAYATTTPFTGETIKVFADATDQEIDLALEQTDRAFRSWRHSAFARRAEVMHNAAAILRRDIDRYARLLTLEMGKLFAEAKAETELSAAIFEYYALNAEALLVPDILPVASRDEGRARIVYEPEGVILAIEPWNFPFYQVARIIAPQLSAGNTVLLKHASNVPQCALAMESLMVEAGLPEGGFRNIFPTRGQLARIIADPRVRGVALTGSEGAGATVASQAGQALKKTTMELGGADAFVVLNDADLEKTVKWAVFGRHWNAGQVCVSSKRMIIEDGVYDDFLDLYRKGVRELRMGDPMAAETSLAPLSSAGAAADLKKQLGEAIGHGAQAETIALDMPEQGSFAQPTILTGIDGQNPARHMEFFGPVSMLFRAADLEDAVRIANDTPYGLGGSVFTRDTEKGVEVARRIDTGMVYVNHPTMVKADLPFGGVKRSGFGRELIGLGIKEFVNAKLIDVVDIDAPF</sequence>
<evidence type="ECO:0000256" key="2">
    <source>
        <dbReference type="ARBA" id="ARBA00022857"/>
    </source>
</evidence>
<dbReference type="FunFam" id="3.40.309.10:FF:000058">
    <property type="entry name" value="Succinate-semialdehyde dehydrogenase"/>
    <property type="match status" value="1"/>
</dbReference>
<dbReference type="GO" id="GO:0004030">
    <property type="term" value="F:aldehyde dehydrogenase [NAD(P)+] activity"/>
    <property type="evidence" value="ECO:0007669"/>
    <property type="project" value="InterPro"/>
</dbReference>
<dbReference type="InterPro" id="IPR016161">
    <property type="entry name" value="Ald_DH/histidinol_DH"/>
</dbReference>
<evidence type="ECO:0000313" key="6">
    <source>
        <dbReference type="Proteomes" id="UP000019760"/>
    </source>
</evidence>
<evidence type="ECO:0000313" key="5">
    <source>
        <dbReference type="EMBL" id="GAJ30433.1"/>
    </source>
</evidence>
<dbReference type="InterPro" id="IPR016162">
    <property type="entry name" value="Ald_DH_N"/>
</dbReference>
<dbReference type="PANTHER" id="PTHR43217">
    <property type="entry name" value="SUCCINATE SEMIALDEHYDE DEHYDROGENASE [NAD(P)+] SAD"/>
    <property type="match status" value="1"/>
</dbReference>
<dbReference type="FunFam" id="3.40.605.10:FF:000012">
    <property type="entry name" value="NAD-dependent succinate-semialdehyde dehydrogenase"/>
    <property type="match status" value="1"/>
</dbReference>
<dbReference type="OrthoDB" id="9812625at2"/>
<accession>A0A023D8G3</accession>
<reference evidence="5 6" key="2">
    <citation type="journal article" date="2014" name="FEMS Microbiol. Lett.">
        <title>Draft genomic DNA sequence of the facultatively methylotrophic bacterium Acidomonas methanolica type strain MB58.</title>
        <authorList>
            <person name="Higashiura N."/>
            <person name="Hadano H."/>
            <person name="Hirakawa H."/>
            <person name="Matsutani M."/>
            <person name="Takabe S."/>
            <person name="Matsushita K."/>
            <person name="Azuma Y."/>
        </authorList>
    </citation>
    <scope>NUCLEOTIDE SEQUENCE [LARGE SCALE GENOMIC DNA]</scope>
    <source>
        <strain evidence="5 6">MB58</strain>
    </source>
</reference>
<protein>
    <submittedName>
        <fullName evidence="5">Aldehyde/succinate-semialdehyde dehydrogenase</fullName>
    </submittedName>
</protein>
<evidence type="ECO:0000256" key="3">
    <source>
        <dbReference type="ARBA" id="ARBA00023002"/>
    </source>
</evidence>
<dbReference type="Gene3D" id="3.40.309.10">
    <property type="entry name" value="Aldehyde Dehydrogenase, Chain A, domain 2"/>
    <property type="match status" value="1"/>
</dbReference>
<dbReference type="Gene3D" id="3.40.605.10">
    <property type="entry name" value="Aldehyde Dehydrogenase, Chain A, domain 1"/>
    <property type="match status" value="1"/>
</dbReference>
<dbReference type="Proteomes" id="UP000019760">
    <property type="component" value="Unassembled WGS sequence"/>
</dbReference>
<dbReference type="CDD" id="cd07100">
    <property type="entry name" value="ALDH_SSADH1_GabD1"/>
    <property type="match status" value="1"/>
</dbReference>
<comment type="similarity">
    <text evidence="1">Belongs to the aldehyde dehydrogenase family.</text>
</comment>
<keyword evidence="3" id="KW-0560">Oxidoreductase</keyword>
<comment type="caution">
    <text evidence="5">The sequence shown here is derived from an EMBL/GenBank/DDBJ whole genome shotgun (WGS) entry which is preliminary data.</text>
</comment>